<dbReference type="AlphaFoldDB" id="A0A085U979"/>
<evidence type="ECO:0000259" key="7">
    <source>
        <dbReference type="PROSITE" id="PS50052"/>
    </source>
</evidence>
<dbReference type="InterPro" id="IPR008144">
    <property type="entry name" value="Guanylate_kin-like_dom"/>
</dbReference>
<dbReference type="PATRIC" id="fig|29486.44.peg.823"/>
<dbReference type="Pfam" id="PF13238">
    <property type="entry name" value="AAA_18"/>
    <property type="match status" value="1"/>
</dbReference>
<comment type="similarity">
    <text evidence="6">Belongs to the ribose 1,5-bisphosphokinase family.</text>
</comment>
<evidence type="ECO:0000313" key="8">
    <source>
        <dbReference type="EMBL" id="CEK26256.1"/>
    </source>
</evidence>
<dbReference type="STRING" id="29486.UGYR_12170"/>
<reference evidence="8" key="1">
    <citation type="journal article" date="2015" name="Genome Announc.">
        <title>Complete Genome Sequence of Yersinia ruckeri Strain CSF007-82, Etiologic Agent of Red Mouth Disease in Salmonid Fish.</title>
        <authorList>
            <person name="Nelson M.C."/>
            <person name="LaPatra S.E."/>
            <person name="Welch T.J."/>
            <person name="Graf J."/>
        </authorList>
    </citation>
    <scope>NUCLEOTIDE SEQUENCE</scope>
    <source>
        <strain evidence="8">CSF007-82</strain>
    </source>
</reference>
<dbReference type="Proteomes" id="UP000255169">
    <property type="component" value="Unassembled WGS sequence"/>
</dbReference>
<dbReference type="UniPathway" id="UPA00087">
    <property type="reaction ID" value="UER00175"/>
</dbReference>
<evidence type="ECO:0000256" key="2">
    <source>
        <dbReference type="ARBA" id="ARBA00005069"/>
    </source>
</evidence>
<proteinExistence type="inferred from homology"/>
<feature type="domain" description="Guanylate kinase-like" evidence="7">
    <location>
        <begin position="2"/>
        <end position="178"/>
    </location>
</feature>
<dbReference type="GO" id="GO:0019634">
    <property type="term" value="P:organic phosphonate metabolic process"/>
    <property type="evidence" value="ECO:0007669"/>
    <property type="project" value="UniProtKB-UniRule"/>
</dbReference>
<evidence type="ECO:0000256" key="1">
    <source>
        <dbReference type="ARBA" id="ARBA00000373"/>
    </source>
</evidence>
<organism evidence="8">
    <name type="scientific">Yersinia ruckeri</name>
    <dbReference type="NCBI Taxonomy" id="29486"/>
    <lineage>
        <taxon>Bacteria</taxon>
        <taxon>Pseudomonadati</taxon>
        <taxon>Pseudomonadota</taxon>
        <taxon>Gammaproteobacteria</taxon>
        <taxon>Enterobacterales</taxon>
        <taxon>Yersiniaceae</taxon>
        <taxon>Yersinia</taxon>
    </lineage>
</organism>
<protein>
    <recommendedName>
        <fullName evidence="6">Ribose 1,5-bisphosphate phosphokinase PhnN</fullName>
        <ecNumber evidence="6">2.7.4.23</ecNumber>
    </recommendedName>
    <alternativeName>
        <fullName evidence="6">Ribose 1,5-bisphosphokinase</fullName>
    </alternativeName>
</protein>
<reference evidence="9 10" key="2">
    <citation type="submission" date="2018-06" db="EMBL/GenBank/DDBJ databases">
        <authorList>
            <consortium name="Pathogen Informatics"/>
            <person name="Doyle S."/>
        </authorList>
    </citation>
    <scope>NUCLEOTIDE SEQUENCE [LARGE SCALE GENOMIC DNA]</scope>
    <source>
        <strain evidence="9 10">NCTC10476</strain>
    </source>
</reference>
<evidence type="ECO:0000256" key="3">
    <source>
        <dbReference type="ARBA" id="ARBA00022679"/>
    </source>
</evidence>
<dbReference type="EC" id="2.7.4.23" evidence="6"/>
<dbReference type="FunFam" id="3.40.50.300:FF:000979">
    <property type="entry name" value="Ribose 1,5-bisphosphate phosphokinase PhnN"/>
    <property type="match status" value="1"/>
</dbReference>
<comment type="function">
    <text evidence="6">Catalyzes the phosphorylation of ribose 1,5-bisphosphate to 5-phospho-D-ribosyl alpha-1-diphosphate (PRPP).</text>
</comment>
<evidence type="ECO:0000256" key="5">
    <source>
        <dbReference type="ARBA" id="ARBA00022840"/>
    </source>
</evidence>
<dbReference type="GO" id="GO:0005524">
    <property type="term" value="F:ATP binding"/>
    <property type="evidence" value="ECO:0007669"/>
    <property type="project" value="UniProtKB-KW"/>
</dbReference>
<dbReference type="InterPro" id="IPR027417">
    <property type="entry name" value="P-loop_NTPase"/>
</dbReference>
<accession>A0A085U979</accession>
<name>A0A085U979_YERRU</name>
<keyword evidence="3 6" id="KW-0808">Transferase</keyword>
<sequence>MARLIYLMGPSGAGKDCLLSALRNDRKHPILVAHRYITRSADAGAENHIALSESEFFQRQAQGLFALSWQAHQHHYALGVEIDLWLEKGLDVVVNGSRAHLEHAQQRYGHHLLPVCLVVSSTLLQQRLQQRGREDAAQIYQRLQRAEDYQQHLPIRCAQLENNGPLTDTLLRLQALIQEATHLHSQEAIGGQ</sequence>
<dbReference type="InterPro" id="IPR008145">
    <property type="entry name" value="GK/Ca_channel_bsu"/>
</dbReference>
<dbReference type="NCBIfam" id="TIGR02322">
    <property type="entry name" value="phosphon_PhnN"/>
    <property type="match status" value="1"/>
</dbReference>
<dbReference type="GO" id="GO:0006015">
    <property type="term" value="P:5-phosphoribose 1-diphosphate biosynthetic process"/>
    <property type="evidence" value="ECO:0007669"/>
    <property type="project" value="UniProtKB-UniRule"/>
</dbReference>
<feature type="binding site" evidence="6">
    <location>
        <begin position="9"/>
        <end position="16"/>
    </location>
    <ligand>
        <name>ATP</name>
        <dbReference type="ChEBI" id="CHEBI:30616"/>
    </ligand>
</feature>
<evidence type="ECO:0000256" key="4">
    <source>
        <dbReference type="ARBA" id="ARBA00022741"/>
    </source>
</evidence>
<comment type="pathway">
    <text evidence="2 6">Metabolic intermediate biosynthesis; 5-phospho-alpha-D-ribose 1-diphosphate biosynthesis; 5-phospho-alpha-D-ribose 1-diphosphate from D-ribose 5-phosphate (route II): step 3/3.</text>
</comment>
<keyword evidence="8" id="KW-0418">Kinase</keyword>
<dbReference type="PROSITE" id="PS50052">
    <property type="entry name" value="GUANYLATE_KINASE_2"/>
    <property type="match status" value="1"/>
</dbReference>
<comment type="catalytic activity">
    <reaction evidence="1 6">
        <text>alpha-D-ribose 1,5-bisphosphate + ATP = 5-phospho-alpha-D-ribose 1-diphosphate + ADP</text>
        <dbReference type="Rhea" id="RHEA:20109"/>
        <dbReference type="ChEBI" id="CHEBI:30616"/>
        <dbReference type="ChEBI" id="CHEBI:58017"/>
        <dbReference type="ChEBI" id="CHEBI:68688"/>
        <dbReference type="ChEBI" id="CHEBI:456216"/>
        <dbReference type="EC" id="2.7.4.23"/>
    </reaction>
</comment>
<dbReference type="EMBL" id="LN681231">
    <property type="protein sequence ID" value="CEK26256.1"/>
    <property type="molecule type" value="Genomic_DNA"/>
</dbReference>
<evidence type="ECO:0000256" key="6">
    <source>
        <dbReference type="HAMAP-Rule" id="MF_00836"/>
    </source>
</evidence>
<dbReference type="InterPro" id="IPR012699">
    <property type="entry name" value="PhnN"/>
</dbReference>
<dbReference type="Gene3D" id="3.40.50.300">
    <property type="entry name" value="P-loop containing nucleotide triphosphate hydrolases"/>
    <property type="match status" value="1"/>
</dbReference>
<dbReference type="SUPFAM" id="SSF52540">
    <property type="entry name" value="P-loop containing nucleoside triphosphate hydrolases"/>
    <property type="match status" value="1"/>
</dbReference>
<dbReference type="KEGG" id="yrb:UGYR_12170"/>
<dbReference type="OrthoDB" id="341217at2"/>
<dbReference type="HAMAP" id="MF_00836">
    <property type="entry name" value="PhnN"/>
    <property type="match status" value="1"/>
</dbReference>
<dbReference type="eggNOG" id="COG3709">
    <property type="taxonomic scope" value="Bacteria"/>
</dbReference>
<dbReference type="EMBL" id="UHJG01000001">
    <property type="protein sequence ID" value="SUQ00347.1"/>
    <property type="molecule type" value="Genomic_DNA"/>
</dbReference>
<gene>
    <name evidence="6 9" type="primary">phnN</name>
    <name evidence="8" type="ORF">CSF007_2365</name>
    <name evidence="9" type="ORF">NCTC10476_01630</name>
</gene>
<keyword evidence="5 6" id="KW-0067">ATP-binding</keyword>
<dbReference type="SMART" id="SM00072">
    <property type="entry name" value="GuKc"/>
    <property type="match status" value="1"/>
</dbReference>
<dbReference type="GO" id="GO:0033863">
    <property type="term" value="F:ribose 1,5-bisphosphate phosphokinase activity"/>
    <property type="evidence" value="ECO:0007669"/>
    <property type="project" value="UniProtKB-UniRule"/>
</dbReference>
<dbReference type="GeneID" id="66878244"/>
<keyword evidence="10" id="KW-1185">Reference proteome</keyword>
<dbReference type="RefSeq" id="WP_038241759.1">
    <property type="nucleotide sequence ID" value="NZ_CABIHR010000026.1"/>
</dbReference>
<evidence type="ECO:0000313" key="10">
    <source>
        <dbReference type="Proteomes" id="UP000255169"/>
    </source>
</evidence>
<dbReference type="NCBIfam" id="NF007485">
    <property type="entry name" value="PRK10078.1"/>
    <property type="match status" value="1"/>
</dbReference>
<keyword evidence="4 6" id="KW-0547">Nucleotide-binding</keyword>
<evidence type="ECO:0000313" key="9">
    <source>
        <dbReference type="EMBL" id="SUQ00347.1"/>
    </source>
</evidence>